<accession>A0A1J4NEB4</accession>
<comment type="caution">
    <text evidence="4">The sequence shown here is derived from an EMBL/GenBank/DDBJ whole genome shotgun (WGS) entry which is preliminary data.</text>
</comment>
<keyword evidence="2 4" id="KW-0378">Hydrolase</keyword>
<evidence type="ECO:0000313" key="4">
    <source>
        <dbReference type="EMBL" id="OIJ28793.1"/>
    </source>
</evidence>
<comment type="cofactor">
    <cofactor evidence="1">
        <name>Mg(2+)</name>
        <dbReference type="ChEBI" id="CHEBI:18420"/>
    </cofactor>
</comment>
<sequence>MTEFAAVILVDRRGWVMLQERDEHPRIAPEKWAFSGGHLEPGEDPLTGAVRELEEETEVRLRPQDLHLVAVHDVHHPETDSDDKLHLYAAAVDLTDDDIVCHEGRQIVFVDPATVPDLDLSDSARIGLTPFLGSPQHAALSGSAALRVET</sequence>
<evidence type="ECO:0000256" key="2">
    <source>
        <dbReference type="ARBA" id="ARBA00022801"/>
    </source>
</evidence>
<dbReference type="EMBL" id="JZDQ02000001">
    <property type="protein sequence ID" value="OIJ28793.1"/>
    <property type="molecule type" value="Genomic_DNA"/>
</dbReference>
<protein>
    <submittedName>
        <fullName evidence="4">NUDIX hydrolase</fullName>
    </submittedName>
</protein>
<keyword evidence="5" id="KW-1185">Reference proteome</keyword>
<dbReference type="PROSITE" id="PS51462">
    <property type="entry name" value="NUDIX"/>
    <property type="match status" value="1"/>
</dbReference>
<organism evidence="4 5">
    <name type="scientific">Nocardioides luteus</name>
    <dbReference type="NCBI Taxonomy" id="1844"/>
    <lineage>
        <taxon>Bacteria</taxon>
        <taxon>Bacillati</taxon>
        <taxon>Actinomycetota</taxon>
        <taxon>Actinomycetes</taxon>
        <taxon>Propionibacteriales</taxon>
        <taxon>Nocardioidaceae</taxon>
        <taxon>Nocardioides</taxon>
    </lineage>
</organism>
<dbReference type="GO" id="GO:0016787">
    <property type="term" value="F:hydrolase activity"/>
    <property type="evidence" value="ECO:0007669"/>
    <property type="project" value="UniProtKB-KW"/>
</dbReference>
<dbReference type="Proteomes" id="UP000033772">
    <property type="component" value="Unassembled WGS sequence"/>
</dbReference>
<dbReference type="PANTHER" id="PTHR43046:SF14">
    <property type="entry name" value="MUTT_NUDIX FAMILY PROTEIN"/>
    <property type="match status" value="1"/>
</dbReference>
<proteinExistence type="predicted"/>
<dbReference type="STRING" id="1844.UG56_000755"/>
<evidence type="ECO:0000259" key="3">
    <source>
        <dbReference type="PROSITE" id="PS51462"/>
    </source>
</evidence>
<dbReference type="InterPro" id="IPR015797">
    <property type="entry name" value="NUDIX_hydrolase-like_dom_sf"/>
</dbReference>
<gene>
    <name evidence="4" type="ORF">UG56_000755</name>
</gene>
<name>A0A1J4NEB4_9ACTN</name>
<dbReference type="AlphaFoldDB" id="A0A1J4NEB4"/>
<evidence type="ECO:0000256" key="1">
    <source>
        <dbReference type="ARBA" id="ARBA00001946"/>
    </source>
</evidence>
<dbReference type="PANTHER" id="PTHR43046">
    <property type="entry name" value="GDP-MANNOSE MANNOSYL HYDROLASE"/>
    <property type="match status" value="1"/>
</dbReference>
<dbReference type="InterPro" id="IPR000086">
    <property type="entry name" value="NUDIX_hydrolase_dom"/>
</dbReference>
<dbReference type="OrthoDB" id="161692at2"/>
<reference evidence="4" key="1">
    <citation type="submission" date="2016-10" db="EMBL/GenBank/DDBJ databases">
        <title>Draft Genome Sequence of Nocardioides luteus Strain BAFB, an Alkane-Degrading Bacterium Isolated from JP-7 Polluted Soil.</title>
        <authorList>
            <person name="Brown L."/>
            <person name="Ruiz O.N."/>
            <person name="Gunasekera T."/>
        </authorList>
    </citation>
    <scope>NUCLEOTIDE SEQUENCE [LARGE SCALE GENOMIC DNA]</scope>
    <source>
        <strain evidence="4">BAFB</strain>
    </source>
</reference>
<dbReference type="Pfam" id="PF00293">
    <property type="entry name" value="NUDIX"/>
    <property type="match status" value="1"/>
</dbReference>
<dbReference type="CDD" id="cd18882">
    <property type="entry name" value="NUDIX_Hydrolase"/>
    <property type="match status" value="1"/>
</dbReference>
<dbReference type="RefSeq" id="WP_045547194.1">
    <property type="nucleotide sequence ID" value="NZ_JZDQ02000001.1"/>
</dbReference>
<dbReference type="Gene3D" id="3.90.79.10">
    <property type="entry name" value="Nucleoside Triphosphate Pyrophosphohydrolase"/>
    <property type="match status" value="1"/>
</dbReference>
<dbReference type="SUPFAM" id="SSF55811">
    <property type="entry name" value="Nudix"/>
    <property type="match status" value="1"/>
</dbReference>
<evidence type="ECO:0000313" key="5">
    <source>
        <dbReference type="Proteomes" id="UP000033772"/>
    </source>
</evidence>
<feature type="domain" description="Nudix hydrolase" evidence="3">
    <location>
        <begin position="1"/>
        <end position="134"/>
    </location>
</feature>